<protein>
    <submittedName>
        <fullName evidence="1">Uncharacterized protein</fullName>
    </submittedName>
</protein>
<evidence type="ECO:0000313" key="1">
    <source>
        <dbReference type="EMBL" id="KAJ7001405.1"/>
    </source>
</evidence>
<dbReference type="EMBL" id="JAQIZT010000004">
    <property type="protein sequence ID" value="KAJ7001405.1"/>
    <property type="molecule type" value="Genomic_DNA"/>
</dbReference>
<dbReference type="Proteomes" id="UP001164929">
    <property type="component" value="Chromosome 4"/>
</dbReference>
<comment type="caution">
    <text evidence="1">The sequence shown here is derived from an EMBL/GenBank/DDBJ whole genome shotgun (WGS) entry which is preliminary data.</text>
</comment>
<reference evidence="1 2" key="1">
    <citation type="journal article" date="2023" name="Mol. Ecol. Resour.">
        <title>Chromosome-level genome assembly of a triploid poplar Populus alba 'Berolinensis'.</title>
        <authorList>
            <person name="Chen S."/>
            <person name="Yu Y."/>
            <person name="Wang X."/>
            <person name="Wang S."/>
            <person name="Zhang T."/>
            <person name="Zhou Y."/>
            <person name="He R."/>
            <person name="Meng N."/>
            <person name="Wang Y."/>
            <person name="Liu W."/>
            <person name="Liu Z."/>
            <person name="Liu J."/>
            <person name="Guo Q."/>
            <person name="Huang H."/>
            <person name="Sederoff R.R."/>
            <person name="Wang G."/>
            <person name="Qu G."/>
            <person name="Chen S."/>
        </authorList>
    </citation>
    <scope>NUCLEOTIDE SEQUENCE [LARGE SCALE GENOMIC DNA]</scope>
    <source>
        <strain evidence="1">SC-2020</strain>
    </source>
</reference>
<organism evidence="1 2">
    <name type="scientific">Populus alba x Populus x berolinensis</name>
    <dbReference type="NCBI Taxonomy" id="444605"/>
    <lineage>
        <taxon>Eukaryota</taxon>
        <taxon>Viridiplantae</taxon>
        <taxon>Streptophyta</taxon>
        <taxon>Embryophyta</taxon>
        <taxon>Tracheophyta</taxon>
        <taxon>Spermatophyta</taxon>
        <taxon>Magnoliopsida</taxon>
        <taxon>eudicotyledons</taxon>
        <taxon>Gunneridae</taxon>
        <taxon>Pentapetalae</taxon>
        <taxon>rosids</taxon>
        <taxon>fabids</taxon>
        <taxon>Malpighiales</taxon>
        <taxon>Salicaceae</taxon>
        <taxon>Saliceae</taxon>
        <taxon>Populus</taxon>
    </lineage>
</organism>
<sequence length="25" mass="3132">MQEYITIRLSQSNQRLPTWTPQNYY</sequence>
<dbReference type="AlphaFoldDB" id="A0AAD6R460"/>
<name>A0AAD6R460_9ROSI</name>
<gene>
    <name evidence="1" type="ORF">NC653_011737</name>
</gene>
<accession>A0AAD6R460</accession>
<keyword evidence="2" id="KW-1185">Reference proteome</keyword>
<evidence type="ECO:0000313" key="2">
    <source>
        <dbReference type="Proteomes" id="UP001164929"/>
    </source>
</evidence>
<proteinExistence type="predicted"/>